<protein>
    <submittedName>
        <fullName evidence="1">Uncharacterized protein</fullName>
    </submittedName>
</protein>
<keyword evidence="2" id="KW-1185">Reference proteome</keyword>
<dbReference type="KEGG" id="cmar:IMCC12053_3"/>
<gene>
    <name evidence="1" type="ORF">IMCC12053_3</name>
</gene>
<dbReference type="AlphaFoldDB" id="A0A0N9ZL41"/>
<dbReference type="Proteomes" id="UP000064920">
    <property type="component" value="Chromosome"/>
</dbReference>
<accession>A0A0N9ZL41</accession>
<proteinExistence type="predicted"/>
<dbReference type="PATRIC" id="fig|1397108.4.peg.3"/>
<dbReference type="EMBL" id="CP012023">
    <property type="protein sequence ID" value="ALI53953.1"/>
    <property type="molecule type" value="Genomic_DNA"/>
</dbReference>
<reference evidence="1 2" key="1">
    <citation type="submission" date="2015-05" db="EMBL/GenBank/DDBJ databases">
        <authorList>
            <person name="Wang D.B."/>
            <person name="Wang M."/>
        </authorList>
    </citation>
    <scope>NUCLEOTIDE SEQUENCE [LARGE SCALE GENOMIC DNA]</scope>
    <source>
        <strain evidence="1 2">IMCC 12053</strain>
    </source>
</reference>
<evidence type="ECO:0000313" key="1">
    <source>
        <dbReference type="EMBL" id="ALI53953.1"/>
    </source>
</evidence>
<organism evidence="1 2">
    <name type="scientific">Celeribacter marinus</name>
    <dbReference type="NCBI Taxonomy" id="1397108"/>
    <lineage>
        <taxon>Bacteria</taxon>
        <taxon>Pseudomonadati</taxon>
        <taxon>Pseudomonadota</taxon>
        <taxon>Alphaproteobacteria</taxon>
        <taxon>Rhodobacterales</taxon>
        <taxon>Roseobacteraceae</taxon>
        <taxon>Celeribacter</taxon>
    </lineage>
</organism>
<name>A0A0N9ZL41_9RHOB</name>
<sequence length="144" mass="14262">MPGVSRMGTGAGLLDMVTGDVTAAANATPLYIDRRYHTQALALNEHFGGWGGGPGEAGANGGGYTTLSAQSQDLIRIYQTTSDPAGGYHDVESPGGGGWGAKGGDTLEDAVITATGGAGGKAIQTGGHAVTWLSGSHRAYGAVG</sequence>
<evidence type="ECO:0000313" key="2">
    <source>
        <dbReference type="Proteomes" id="UP000064920"/>
    </source>
</evidence>
<dbReference type="STRING" id="1397108.IMCC12053_3"/>